<feature type="transmembrane region" description="Helical" evidence="7">
    <location>
        <begin position="177"/>
        <end position="196"/>
    </location>
</feature>
<evidence type="ECO:0000313" key="10">
    <source>
        <dbReference type="Proteomes" id="UP001575105"/>
    </source>
</evidence>
<dbReference type="SUPFAM" id="SSF144091">
    <property type="entry name" value="Rhomboid-like"/>
    <property type="match status" value="1"/>
</dbReference>
<dbReference type="Proteomes" id="UP001575105">
    <property type="component" value="Unassembled WGS sequence"/>
</dbReference>
<keyword evidence="6 7" id="KW-0472">Membrane</keyword>
<keyword evidence="9" id="KW-0645">Protease</keyword>
<evidence type="ECO:0000256" key="5">
    <source>
        <dbReference type="ARBA" id="ARBA00022989"/>
    </source>
</evidence>
<comment type="subcellular location">
    <subcellularLocation>
        <location evidence="1">Membrane</location>
        <topology evidence="1">Multi-pass membrane protein</topology>
    </subcellularLocation>
</comment>
<protein>
    <submittedName>
        <fullName evidence="9">Rhomboid family intramembrane serine protease</fullName>
        <ecNumber evidence="9">3.4.21.105</ecNumber>
    </submittedName>
</protein>
<accession>A0ABV4U4L9</accession>
<evidence type="ECO:0000256" key="7">
    <source>
        <dbReference type="SAM" id="Phobius"/>
    </source>
</evidence>
<reference evidence="9 10" key="1">
    <citation type="submission" date="2024-08" db="EMBL/GenBank/DDBJ databases">
        <title>Whole-genome sequencing of halo(alkali)philic microorganisms from hypersaline lakes.</title>
        <authorList>
            <person name="Sorokin D.Y."/>
            <person name="Merkel A.Y."/>
            <person name="Messina E."/>
            <person name="Yakimov M."/>
        </authorList>
    </citation>
    <scope>NUCLEOTIDE SEQUENCE [LARGE SCALE GENOMIC DNA]</scope>
    <source>
        <strain evidence="9 10">AB-hyl4</strain>
    </source>
</reference>
<feature type="transmembrane region" description="Helical" evidence="7">
    <location>
        <begin position="135"/>
        <end position="157"/>
    </location>
</feature>
<gene>
    <name evidence="9" type="ORF">ACERK3_09600</name>
</gene>
<keyword evidence="4 9" id="KW-0378">Hydrolase</keyword>
<dbReference type="EC" id="3.4.21.105" evidence="9"/>
<evidence type="ECO:0000256" key="6">
    <source>
        <dbReference type="ARBA" id="ARBA00023136"/>
    </source>
</evidence>
<dbReference type="PANTHER" id="PTHR43731">
    <property type="entry name" value="RHOMBOID PROTEASE"/>
    <property type="match status" value="1"/>
</dbReference>
<evidence type="ECO:0000256" key="4">
    <source>
        <dbReference type="ARBA" id="ARBA00022801"/>
    </source>
</evidence>
<feature type="transmembrane region" description="Helical" evidence="7">
    <location>
        <begin position="16"/>
        <end position="36"/>
    </location>
</feature>
<dbReference type="Gene3D" id="1.25.40.10">
    <property type="entry name" value="Tetratricopeptide repeat domain"/>
    <property type="match status" value="1"/>
</dbReference>
<dbReference type="EMBL" id="JBGUBD010000005">
    <property type="protein sequence ID" value="MFA9478549.1"/>
    <property type="molecule type" value="Genomic_DNA"/>
</dbReference>
<organism evidence="9 10">
    <name type="scientific">Natronomicrosphaera hydrolytica</name>
    <dbReference type="NCBI Taxonomy" id="3242702"/>
    <lineage>
        <taxon>Bacteria</taxon>
        <taxon>Pseudomonadati</taxon>
        <taxon>Planctomycetota</taxon>
        <taxon>Phycisphaerae</taxon>
        <taxon>Phycisphaerales</taxon>
        <taxon>Phycisphaeraceae</taxon>
        <taxon>Natronomicrosphaera</taxon>
    </lineage>
</organism>
<dbReference type="GO" id="GO:0006508">
    <property type="term" value="P:proteolysis"/>
    <property type="evidence" value="ECO:0007669"/>
    <property type="project" value="UniProtKB-KW"/>
</dbReference>
<comment type="similarity">
    <text evidence="2">Belongs to the peptidase S54 family.</text>
</comment>
<evidence type="ECO:0000259" key="8">
    <source>
        <dbReference type="Pfam" id="PF01694"/>
    </source>
</evidence>
<dbReference type="InterPro" id="IPR035952">
    <property type="entry name" value="Rhomboid-like_sf"/>
</dbReference>
<dbReference type="InterPro" id="IPR050925">
    <property type="entry name" value="Rhomboid_protease_S54"/>
</dbReference>
<feature type="domain" description="Peptidase S54 rhomboid" evidence="8">
    <location>
        <begin position="47"/>
        <end position="190"/>
    </location>
</feature>
<keyword evidence="5 7" id="KW-1133">Transmembrane helix</keyword>
<dbReference type="Pfam" id="PF01694">
    <property type="entry name" value="Rhomboid"/>
    <property type="match status" value="1"/>
</dbReference>
<feature type="transmembrane region" description="Helical" evidence="7">
    <location>
        <begin position="110"/>
        <end position="128"/>
    </location>
</feature>
<keyword evidence="10" id="KW-1185">Reference proteome</keyword>
<dbReference type="GO" id="GO:0008233">
    <property type="term" value="F:peptidase activity"/>
    <property type="evidence" value="ECO:0007669"/>
    <property type="project" value="UniProtKB-KW"/>
</dbReference>
<evidence type="ECO:0000313" key="9">
    <source>
        <dbReference type="EMBL" id="MFA9478549.1"/>
    </source>
</evidence>
<evidence type="ECO:0000256" key="2">
    <source>
        <dbReference type="ARBA" id="ARBA00009045"/>
    </source>
</evidence>
<feature type="transmembrane region" description="Helical" evidence="7">
    <location>
        <begin position="48"/>
        <end position="73"/>
    </location>
</feature>
<evidence type="ECO:0000256" key="3">
    <source>
        <dbReference type="ARBA" id="ARBA00022692"/>
    </source>
</evidence>
<dbReference type="Gene3D" id="1.20.1540.10">
    <property type="entry name" value="Rhomboid-like"/>
    <property type="match status" value="1"/>
</dbReference>
<dbReference type="InterPro" id="IPR011990">
    <property type="entry name" value="TPR-like_helical_dom_sf"/>
</dbReference>
<dbReference type="RefSeq" id="WP_425345475.1">
    <property type="nucleotide sequence ID" value="NZ_JBGUBD010000005.1"/>
</dbReference>
<proteinExistence type="inferred from homology"/>
<dbReference type="PANTHER" id="PTHR43731:SF14">
    <property type="entry name" value="PRESENILIN-ASSOCIATED RHOMBOID-LIKE PROTEIN, MITOCHONDRIAL"/>
    <property type="match status" value="1"/>
</dbReference>
<keyword evidence="3 7" id="KW-0812">Transmembrane</keyword>
<dbReference type="InterPro" id="IPR022764">
    <property type="entry name" value="Peptidase_S54_rhomboid_dom"/>
</dbReference>
<feature type="transmembrane region" description="Helical" evidence="7">
    <location>
        <begin position="85"/>
        <end position="104"/>
    </location>
</feature>
<name>A0ABV4U4L9_9BACT</name>
<comment type="caution">
    <text evidence="9">The sequence shown here is derived from an EMBL/GenBank/DDBJ whole genome shotgun (WGS) entry which is preliminary data.</text>
</comment>
<evidence type="ECO:0000256" key="1">
    <source>
        <dbReference type="ARBA" id="ARBA00004141"/>
    </source>
</evidence>
<sequence length="374" mass="42496">MFFPIRTDRRLKRTPWVNYTLIAVNVLIFVGGFQQMGQFWLWPGEPRLWQFITYQFLHVNLWHLLGNMVFLWVFGNSVEDRLGRVGYLCFYLAGGVMAGLGHAWTEPAPVLGASGAVAAVTGAYLVLFPLTNVTIVFWMIIIYAFEVSGMVLILFRVITDVVFYFLDFGNVAYVSHLAGYAFGFVVALGLLVGRVVPREPYDLLSFIEQRRRRSEFRRLTRSGYQPWEGASGGEGDRADAALTPEAKANQQQIFELRRDVTQALAVHDLPEAARLYRDLLGIESHQVLNEQPQLDVANQLMAEGRYATAAAAYELFLKHYPGYSHREQIQLILGLIYARYLHQPDRARELLSTAARRLSGSDQQLARQVLDEVE</sequence>